<dbReference type="AlphaFoldDB" id="A0A9N7VTJ3"/>
<dbReference type="Proteomes" id="UP001153269">
    <property type="component" value="Unassembled WGS sequence"/>
</dbReference>
<gene>
    <name evidence="2" type="ORF">PLEPLA_LOCUS45874</name>
</gene>
<sequence length="359" mass="38197">MLVVWVDGPQVETGSVWIPPLGGGTEDYQRPGSGSAIMSLPLVETGTEPVVLGSAGQNRMSVSDALGLLSDPQDRREDEDEDEDEDLDRVQGCLETRTIKSSSIFFGLSSSPSGLGPGQRLVRAGSPATPSEVKSATLEIIIWSCPFCFKDFTLLQECDDKSTCSIAPRLHTRVFPALIGRGRLSVLGALCYYVPALEISHGTGAARRTKGSRGWHRLENGESEEESGKHNFRNGRENQLEVKDNKGPSFSSPSSQVVSSLASTFIPLSLFPPLHLAVLSGAECDPSDGGALLAKETIELIIAPAQSAQFTSAVLVFEAITVLHRASSGALVKKLFPAELTDEVLTSLATSLTPGLHPA</sequence>
<comment type="caution">
    <text evidence="2">The sequence shown here is derived from an EMBL/GenBank/DDBJ whole genome shotgun (WGS) entry which is preliminary data.</text>
</comment>
<accession>A0A9N7VTJ3</accession>
<feature type="region of interest" description="Disordered" evidence="1">
    <location>
        <begin position="67"/>
        <end position="89"/>
    </location>
</feature>
<proteinExistence type="predicted"/>
<organism evidence="2 3">
    <name type="scientific">Pleuronectes platessa</name>
    <name type="common">European plaice</name>
    <dbReference type="NCBI Taxonomy" id="8262"/>
    <lineage>
        <taxon>Eukaryota</taxon>
        <taxon>Metazoa</taxon>
        <taxon>Chordata</taxon>
        <taxon>Craniata</taxon>
        <taxon>Vertebrata</taxon>
        <taxon>Euteleostomi</taxon>
        <taxon>Actinopterygii</taxon>
        <taxon>Neopterygii</taxon>
        <taxon>Teleostei</taxon>
        <taxon>Neoteleostei</taxon>
        <taxon>Acanthomorphata</taxon>
        <taxon>Carangaria</taxon>
        <taxon>Pleuronectiformes</taxon>
        <taxon>Pleuronectoidei</taxon>
        <taxon>Pleuronectidae</taxon>
        <taxon>Pleuronectes</taxon>
    </lineage>
</organism>
<feature type="compositionally biased region" description="Acidic residues" evidence="1">
    <location>
        <begin position="77"/>
        <end position="87"/>
    </location>
</feature>
<keyword evidence="3" id="KW-1185">Reference proteome</keyword>
<feature type="region of interest" description="Disordered" evidence="1">
    <location>
        <begin position="205"/>
        <end position="253"/>
    </location>
</feature>
<name>A0A9N7VTJ3_PLEPL</name>
<evidence type="ECO:0000313" key="2">
    <source>
        <dbReference type="EMBL" id="CAB1458046.1"/>
    </source>
</evidence>
<feature type="compositionally biased region" description="Basic and acidic residues" evidence="1">
    <location>
        <begin position="216"/>
        <end position="246"/>
    </location>
</feature>
<reference evidence="2" key="1">
    <citation type="submission" date="2020-03" db="EMBL/GenBank/DDBJ databases">
        <authorList>
            <person name="Weist P."/>
        </authorList>
    </citation>
    <scope>NUCLEOTIDE SEQUENCE</scope>
</reference>
<dbReference type="EMBL" id="CADEAL010004369">
    <property type="protein sequence ID" value="CAB1458046.1"/>
    <property type="molecule type" value="Genomic_DNA"/>
</dbReference>
<evidence type="ECO:0000313" key="3">
    <source>
        <dbReference type="Proteomes" id="UP001153269"/>
    </source>
</evidence>
<protein>
    <submittedName>
        <fullName evidence="2">Uncharacterized protein</fullName>
    </submittedName>
</protein>
<evidence type="ECO:0000256" key="1">
    <source>
        <dbReference type="SAM" id="MobiDB-lite"/>
    </source>
</evidence>